<keyword evidence="8" id="KW-1133">Transmembrane helix</keyword>
<evidence type="ECO:0000256" key="5">
    <source>
        <dbReference type="ARBA" id="ARBA00023004"/>
    </source>
</evidence>
<dbReference type="SUPFAM" id="SSF48264">
    <property type="entry name" value="Cytochrome P450"/>
    <property type="match status" value="1"/>
</dbReference>
<evidence type="ECO:0000256" key="7">
    <source>
        <dbReference type="PIRSR" id="PIRSR602401-1"/>
    </source>
</evidence>
<protein>
    <recommendedName>
        <fullName evidence="11">Cytochrome P450</fullName>
    </recommendedName>
</protein>
<organism evidence="9 10">
    <name type="scientific">Fonsecaea pedrosoi CBS 271.37</name>
    <dbReference type="NCBI Taxonomy" id="1442368"/>
    <lineage>
        <taxon>Eukaryota</taxon>
        <taxon>Fungi</taxon>
        <taxon>Dikarya</taxon>
        <taxon>Ascomycota</taxon>
        <taxon>Pezizomycotina</taxon>
        <taxon>Eurotiomycetes</taxon>
        <taxon>Chaetothyriomycetidae</taxon>
        <taxon>Chaetothyriales</taxon>
        <taxon>Herpotrichiellaceae</taxon>
        <taxon>Fonsecaea</taxon>
    </lineage>
</organism>
<dbReference type="GO" id="GO:0005506">
    <property type="term" value="F:iron ion binding"/>
    <property type="evidence" value="ECO:0007669"/>
    <property type="project" value="InterPro"/>
</dbReference>
<evidence type="ECO:0000256" key="1">
    <source>
        <dbReference type="ARBA" id="ARBA00001971"/>
    </source>
</evidence>
<name>A0A0D2FI60_9EURO</name>
<dbReference type="AlphaFoldDB" id="A0A0D2FI60"/>
<keyword evidence="8" id="KW-0472">Membrane</keyword>
<keyword evidence="3 7" id="KW-0479">Metal-binding</keyword>
<dbReference type="InterPro" id="IPR050121">
    <property type="entry name" value="Cytochrome_P450_monoxygenase"/>
</dbReference>
<dbReference type="InterPro" id="IPR002401">
    <property type="entry name" value="Cyt_P450_E_grp-I"/>
</dbReference>
<dbReference type="EMBL" id="KN846969">
    <property type="protein sequence ID" value="KIW86362.1"/>
    <property type="molecule type" value="Genomic_DNA"/>
</dbReference>
<evidence type="ECO:0000256" key="8">
    <source>
        <dbReference type="SAM" id="Phobius"/>
    </source>
</evidence>
<dbReference type="HOGENOM" id="CLU_001570_14_11_1"/>
<evidence type="ECO:0000256" key="4">
    <source>
        <dbReference type="ARBA" id="ARBA00023002"/>
    </source>
</evidence>
<accession>A0A0D2FI60</accession>
<dbReference type="VEuPathDB" id="FungiDB:Z517_01758"/>
<sequence length="551" mass="63170">MWAVSNSILLSAVTTGLLCHAIYKRREPDVFSFLRQFLLLVAAALGWTAFSQTAFDPLSIIASTLLFATVHLFTLGLSISIYRLFLHPLRKFPGPWTAKLTKLEGVYYALPGKFHDHMQEIHDKYGDVVRIGPNELSFRSASAVKHLVGKVNKGAYFETSVYTEGEGVPINALVDFEEHKQRRRLWDSAFNQKSLKSFSPMFNRLLDRLIGELHKFEGQTVNFVDWCDYYAFDVMGELAFAKDFGLITGEGNRDYSGFIRSGLKIFFVVSNIPWISPLAYYFPISEEVKQQSIKFRELGSKQYDERRLQGTEPHDIFSHLIDSYTKHAKNAEAHLRADSPVLFIAGSDTTSTTMAFLFYFVLRDRKVYKRLRDEIDQAWDGKSPLEAGMLGIETCPYLHGAIQEALRLVPPAPNGMQRRLIRDTEIDGHFIPAGTLVSVNAWAAQRHAKHFTNPLDFVPERWIDSERDKEWNHVPMAYIPFGIGSYLCIGRALAMQELRLIAVKLMREFDLELAPDFDHARFWSDIRSWQAIFKPALPFWYKRRGRTEGTV</sequence>
<dbReference type="PRINTS" id="PR00385">
    <property type="entry name" value="P450"/>
</dbReference>
<keyword evidence="7" id="KW-0349">Heme</keyword>
<feature type="binding site" description="axial binding residue" evidence="7">
    <location>
        <position position="488"/>
    </location>
    <ligand>
        <name>heme</name>
        <dbReference type="ChEBI" id="CHEBI:30413"/>
    </ligand>
    <ligandPart>
        <name>Fe</name>
        <dbReference type="ChEBI" id="CHEBI:18248"/>
    </ligandPart>
</feature>
<dbReference type="RefSeq" id="XP_013290170.1">
    <property type="nucleotide sequence ID" value="XM_013434716.1"/>
</dbReference>
<dbReference type="GO" id="GO:0020037">
    <property type="term" value="F:heme binding"/>
    <property type="evidence" value="ECO:0007669"/>
    <property type="project" value="InterPro"/>
</dbReference>
<dbReference type="InterPro" id="IPR036396">
    <property type="entry name" value="Cyt_P450_sf"/>
</dbReference>
<dbReference type="InterPro" id="IPR001128">
    <property type="entry name" value="Cyt_P450"/>
</dbReference>
<feature type="transmembrane region" description="Helical" evidence="8">
    <location>
        <begin position="263"/>
        <end position="282"/>
    </location>
</feature>
<dbReference type="Proteomes" id="UP000053029">
    <property type="component" value="Unassembled WGS sequence"/>
</dbReference>
<evidence type="ECO:0000256" key="3">
    <source>
        <dbReference type="ARBA" id="ARBA00022723"/>
    </source>
</evidence>
<dbReference type="STRING" id="1442368.A0A0D2FI60"/>
<keyword evidence="4" id="KW-0560">Oxidoreductase</keyword>
<feature type="transmembrane region" description="Helical" evidence="8">
    <location>
        <begin position="60"/>
        <end position="82"/>
    </location>
</feature>
<dbReference type="Gene3D" id="1.10.630.10">
    <property type="entry name" value="Cytochrome P450"/>
    <property type="match status" value="1"/>
</dbReference>
<dbReference type="GeneID" id="25301248"/>
<gene>
    <name evidence="9" type="ORF">Z517_01758</name>
</gene>
<dbReference type="Pfam" id="PF00067">
    <property type="entry name" value="p450"/>
    <property type="match status" value="1"/>
</dbReference>
<dbReference type="GO" id="GO:0016705">
    <property type="term" value="F:oxidoreductase activity, acting on paired donors, with incorporation or reduction of molecular oxygen"/>
    <property type="evidence" value="ECO:0007669"/>
    <property type="project" value="InterPro"/>
</dbReference>
<keyword evidence="8" id="KW-0812">Transmembrane</keyword>
<feature type="transmembrane region" description="Helical" evidence="8">
    <location>
        <begin position="341"/>
        <end position="362"/>
    </location>
</feature>
<dbReference type="OrthoDB" id="655030at2759"/>
<evidence type="ECO:0000256" key="2">
    <source>
        <dbReference type="ARBA" id="ARBA00010617"/>
    </source>
</evidence>
<keyword evidence="10" id="KW-1185">Reference proteome</keyword>
<dbReference type="PRINTS" id="PR00463">
    <property type="entry name" value="EP450I"/>
</dbReference>
<evidence type="ECO:0008006" key="11">
    <source>
        <dbReference type="Google" id="ProtNLM"/>
    </source>
</evidence>
<evidence type="ECO:0000313" key="10">
    <source>
        <dbReference type="Proteomes" id="UP000053029"/>
    </source>
</evidence>
<keyword evidence="5 7" id="KW-0408">Iron</keyword>
<evidence type="ECO:0000313" key="9">
    <source>
        <dbReference type="EMBL" id="KIW86362.1"/>
    </source>
</evidence>
<dbReference type="PANTHER" id="PTHR24305:SF187">
    <property type="entry name" value="P450, PUTATIVE (EUROFUNG)-RELATED"/>
    <property type="match status" value="1"/>
</dbReference>
<proteinExistence type="inferred from homology"/>
<evidence type="ECO:0000256" key="6">
    <source>
        <dbReference type="ARBA" id="ARBA00023033"/>
    </source>
</evidence>
<keyword evidence="6" id="KW-0503">Monooxygenase</keyword>
<comment type="similarity">
    <text evidence="2">Belongs to the cytochrome P450 family.</text>
</comment>
<reference evidence="9 10" key="1">
    <citation type="submission" date="2015-01" db="EMBL/GenBank/DDBJ databases">
        <title>The Genome Sequence of Fonsecaea pedrosoi CBS 271.37.</title>
        <authorList>
            <consortium name="The Broad Institute Genomics Platform"/>
            <person name="Cuomo C."/>
            <person name="de Hoog S."/>
            <person name="Gorbushina A."/>
            <person name="Stielow B."/>
            <person name="Teixiera M."/>
            <person name="Abouelleil A."/>
            <person name="Chapman S.B."/>
            <person name="Priest M."/>
            <person name="Young S.K."/>
            <person name="Wortman J."/>
            <person name="Nusbaum C."/>
            <person name="Birren B."/>
        </authorList>
    </citation>
    <scope>NUCLEOTIDE SEQUENCE [LARGE SCALE GENOMIC DNA]</scope>
    <source>
        <strain evidence="9 10">CBS 271.37</strain>
    </source>
</reference>
<feature type="transmembrane region" description="Helical" evidence="8">
    <location>
        <begin position="30"/>
        <end position="48"/>
    </location>
</feature>
<dbReference type="GO" id="GO:0004497">
    <property type="term" value="F:monooxygenase activity"/>
    <property type="evidence" value="ECO:0007669"/>
    <property type="project" value="UniProtKB-KW"/>
</dbReference>
<comment type="cofactor">
    <cofactor evidence="1 7">
        <name>heme</name>
        <dbReference type="ChEBI" id="CHEBI:30413"/>
    </cofactor>
</comment>
<dbReference type="PANTHER" id="PTHR24305">
    <property type="entry name" value="CYTOCHROME P450"/>
    <property type="match status" value="1"/>
</dbReference>